<accession>A0ABQ3V646</accession>
<evidence type="ECO:0008006" key="3">
    <source>
        <dbReference type="Google" id="ProtNLM"/>
    </source>
</evidence>
<gene>
    <name evidence="1" type="ORF">KSB_89630</name>
</gene>
<comment type="caution">
    <text evidence="1">The sequence shown here is derived from an EMBL/GenBank/DDBJ whole genome shotgun (WGS) entry which is preliminary data.</text>
</comment>
<proteinExistence type="predicted"/>
<dbReference type="EMBL" id="BNJG01000005">
    <property type="protein sequence ID" value="GHO60488.1"/>
    <property type="molecule type" value="Genomic_DNA"/>
</dbReference>
<name>A0ABQ3V646_9CHLR</name>
<dbReference type="Proteomes" id="UP000654345">
    <property type="component" value="Unassembled WGS sequence"/>
</dbReference>
<evidence type="ECO:0000313" key="2">
    <source>
        <dbReference type="Proteomes" id="UP000654345"/>
    </source>
</evidence>
<sequence length="403" mass="45945">MWVAYATRRTVTTLNGVTRLTLKIRRCHDENCTLYHQPYRPEEEGAWALPHGEFGLDVIALVGMLRYESHRSVPEIHQDLCRRGVVIAERTVTNLLARYEELVALHLTNRVRLRECLTTQGYVVLALDGLQPDVGHEVLWVLRDCLLGEILLARSLLSSNETDLAGLLREIQQSLPVPIRGVVSDGQHSIRNAVETALPDVPHQLCHFHYLREAAKPVYEADRHAKKELKKHIRGVRPIERSLEQRKDTEAEVIRGYCLAVRNALTDDGRPPLSAHGLKLHGRISSIATSLARIAEKGSLPRELERMHSFLTKGLVETHLLWADVEMGYRWVHRAAHLLTNHEKQNALQIRQSYETLLSEMEQTPKTTETLATMFTTFGKVTASYWPGLFHCYDEPNLPRTNK</sequence>
<keyword evidence="2" id="KW-1185">Reference proteome</keyword>
<protein>
    <recommendedName>
        <fullName evidence="3">Transposase</fullName>
    </recommendedName>
</protein>
<organism evidence="1 2">
    <name type="scientific">Ktedonobacter robiniae</name>
    <dbReference type="NCBI Taxonomy" id="2778365"/>
    <lineage>
        <taxon>Bacteria</taxon>
        <taxon>Bacillati</taxon>
        <taxon>Chloroflexota</taxon>
        <taxon>Ktedonobacteria</taxon>
        <taxon>Ktedonobacterales</taxon>
        <taxon>Ktedonobacteraceae</taxon>
        <taxon>Ktedonobacter</taxon>
    </lineage>
</organism>
<evidence type="ECO:0000313" key="1">
    <source>
        <dbReference type="EMBL" id="GHO60488.1"/>
    </source>
</evidence>
<reference evidence="1 2" key="1">
    <citation type="journal article" date="2021" name="Int. J. Syst. Evol. Microbiol.">
        <title>Reticulibacter mediterranei gen. nov., sp. nov., within the new family Reticulibacteraceae fam. nov., and Ktedonospora formicarum gen. nov., sp. nov., Ktedonobacter robiniae sp. nov., Dictyobacter formicarum sp. nov. and Dictyobacter arantiisoli sp. nov., belonging to the class Ktedonobacteria.</title>
        <authorList>
            <person name="Yabe S."/>
            <person name="Zheng Y."/>
            <person name="Wang C.M."/>
            <person name="Sakai Y."/>
            <person name="Abe K."/>
            <person name="Yokota A."/>
            <person name="Donadio S."/>
            <person name="Cavaletti L."/>
            <person name="Monciardini P."/>
        </authorList>
    </citation>
    <scope>NUCLEOTIDE SEQUENCE [LARGE SCALE GENOMIC DNA]</scope>
    <source>
        <strain evidence="1 2">SOSP1-30</strain>
    </source>
</reference>